<dbReference type="EMBL" id="AP022574">
    <property type="protein sequence ID" value="BBX70716.1"/>
    <property type="molecule type" value="Genomic_DNA"/>
</dbReference>
<dbReference type="AlphaFoldDB" id="A0A7I7MF91"/>
<keyword evidence="3" id="KW-1185">Reference proteome</keyword>
<evidence type="ECO:0000313" key="2">
    <source>
        <dbReference type="EMBL" id="BBX70716.1"/>
    </source>
</evidence>
<dbReference type="KEGG" id="mpsc:MPSYJ_41770"/>
<organism evidence="2 3">
    <name type="scientific">Mycolicibacterium psychrotolerans</name>
    <dbReference type="NCBI Taxonomy" id="216929"/>
    <lineage>
        <taxon>Bacteria</taxon>
        <taxon>Bacillati</taxon>
        <taxon>Actinomycetota</taxon>
        <taxon>Actinomycetes</taxon>
        <taxon>Mycobacteriales</taxon>
        <taxon>Mycobacteriaceae</taxon>
        <taxon>Mycolicibacterium</taxon>
    </lineage>
</organism>
<feature type="chain" id="PRO_5039181094" description="Lipoprotein LpqE" evidence="1">
    <location>
        <begin position="24"/>
        <end position="174"/>
    </location>
</feature>
<dbReference type="SUPFAM" id="SSF110087">
    <property type="entry name" value="DR1885-like metal-binding protein"/>
    <property type="match status" value="1"/>
</dbReference>
<evidence type="ECO:0008006" key="4">
    <source>
        <dbReference type="Google" id="ProtNLM"/>
    </source>
</evidence>
<dbReference type="Pfam" id="PF04314">
    <property type="entry name" value="PCuAC"/>
    <property type="match status" value="1"/>
</dbReference>
<reference evidence="2 3" key="1">
    <citation type="journal article" date="2019" name="Emerg. Microbes Infect.">
        <title>Comprehensive subspecies identification of 175 nontuberculous mycobacteria species based on 7547 genomic profiles.</title>
        <authorList>
            <person name="Matsumoto Y."/>
            <person name="Kinjo T."/>
            <person name="Motooka D."/>
            <person name="Nabeya D."/>
            <person name="Jung N."/>
            <person name="Uechi K."/>
            <person name="Horii T."/>
            <person name="Iida T."/>
            <person name="Fujita J."/>
            <person name="Nakamura S."/>
        </authorList>
    </citation>
    <scope>NUCLEOTIDE SEQUENCE [LARGE SCALE GENOMIC DNA]</scope>
    <source>
        <strain evidence="2 3">JCM 13323</strain>
    </source>
</reference>
<evidence type="ECO:0000256" key="1">
    <source>
        <dbReference type="SAM" id="SignalP"/>
    </source>
</evidence>
<name>A0A7I7MF91_9MYCO</name>
<keyword evidence="1" id="KW-0732">Signal</keyword>
<proteinExistence type="predicted"/>
<protein>
    <recommendedName>
        <fullName evidence="4">Lipoprotein LpqE</fullName>
    </recommendedName>
</protein>
<dbReference type="InterPro" id="IPR007410">
    <property type="entry name" value="LpqE-like"/>
</dbReference>
<accession>A0A7I7MF91</accession>
<dbReference type="InterPro" id="IPR036182">
    <property type="entry name" value="PCuAC_sf"/>
</dbReference>
<dbReference type="Gene3D" id="2.60.40.1890">
    <property type="entry name" value="PCu(A)C copper chaperone"/>
    <property type="match status" value="1"/>
</dbReference>
<evidence type="ECO:0000313" key="3">
    <source>
        <dbReference type="Proteomes" id="UP000466514"/>
    </source>
</evidence>
<feature type="signal peptide" evidence="1">
    <location>
        <begin position="1"/>
        <end position="23"/>
    </location>
</feature>
<dbReference type="PROSITE" id="PS51257">
    <property type="entry name" value="PROKAR_LIPOPROTEIN"/>
    <property type="match status" value="1"/>
</dbReference>
<gene>
    <name evidence="2" type="ORF">MPSYJ_41770</name>
</gene>
<dbReference type="Proteomes" id="UP000466514">
    <property type="component" value="Chromosome"/>
</dbReference>
<sequence>MRPNNNRFRVPAGLAAATLTVLAAGCSEDDDAAVRSPNRGTGSTTQETTVENVYIVPAFLPGRCAIQLDAGAAMRFTVTNNRGADPEKLLGVSTDAAQATRLPATTEIPPKATVAYGQPHPGDPGGSLRMGPARLDGLDPDLRPATTADVIFHFDRAGDITLPVAVEACPVQMP</sequence>